<gene>
    <name evidence="1" type="ORF">HYC85_020439</name>
</gene>
<proteinExistence type="predicted"/>
<evidence type="ECO:0000313" key="1">
    <source>
        <dbReference type="EMBL" id="KAF5942797.1"/>
    </source>
</evidence>
<dbReference type="AlphaFoldDB" id="A0A7J7GQQ7"/>
<protein>
    <submittedName>
        <fullName evidence="1">Uncharacterized protein</fullName>
    </submittedName>
</protein>
<organism evidence="1 2">
    <name type="scientific">Camellia sinensis</name>
    <name type="common">Tea plant</name>
    <name type="synonym">Thea sinensis</name>
    <dbReference type="NCBI Taxonomy" id="4442"/>
    <lineage>
        <taxon>Eukaryota</taxon>
        <taxon>Viridiplantae</taxon>
        <taxon>Streptophyta</taxon>
        <taxon>Embryophyta</taxon>
        <taxon>Tracheophyta</taxon>
        <taxon>Spermatophyta</taxon>
        <taxon>Magnoliopsida</taxon>
        <taxon>eudicotyledons</taxon>
        <taxon>Gunneridae</taxon>
        <taxon>Pentapetalae</taxon>
        <taxon>asterids</taxon>
        <taxon>Ericales</taxon>
        <taxon>Theaceae</taxon>
        <taxon>Camellia</taxon>
    </lineage>
</organism>
<evidence type="ECO:0000313" key="2">
    <source>
        <dbReference type="Proteomes" id="UP000593564"/>
    </source>
</evidence>
<reference evidence="2" key="1">
    <citation type="journal article" date="2020" name="Nat. Commun.">
        <title>Genome assembly of wild tea tree DASZ reveals pedigree and selection history of tea varieties.</title>
        <authorList>
            <person name="Zhang W."/>
            <person name="Zhang Y."/>
            <person name="Qiu H."/>
            <person name="Guo Y."/>
            <person name="Wan H."/>
            <person name="Zhang X."/>
            <person name="Scossa F."/>
            <person name="Alseekh S."/>
            <person name="Zhang Q."/>
            <person name="Wang P."/>
            <person name="Xu L."/>
            <person name="Schmidt M.H."/>
            <person name="Jia X."/>
            <person name="Li D."/>
            <person name="Zhu A."/>
            <person name="Guo F."/>
            <person name="Chen W."/>
            <person name="Ni D."/>
            <person name="Usadel B."/>
            <person name="Fernie A.R."/>
            <person name="Wen W."/>
        </authorList>
    </citation>
    <scope>NUCLEOTIDE SEQUENCE [LARGE SCALE GENOMIC DNA]</scope>
    <source>
        <strain evidence="2">cv. G240</strain>
    </source>
</reference>
<accession>A0A7J7GQQ7</accession>
<sequence length="86" mass="9122">MGVFVTSLFSPSPRHISFTLLVLATTLPLLPSPHATSLSLSLSLSLSITSSICAPPYFPTSLMAPHLPYPTPNGTFEDTSLPLLNP</sequence>
<dbReference type="Proteomes" id="UP000593564">
    <property type="component" value="Unassembled WGS sequence"/>
</dbReference>
<keyword evidence="2" id="KW-1185">Reference proteome</keyword>
<comment type="caution">
    <text evidence="1">The sequence shown here is derived from an EMBL/GenBank/DDBJ whole genome shotgun (WGS) entry which is preliminary data.</text>
</comment>
<name>A0A7J7GQQ7_CAMSI</name>
<reference evidence="1 2" key="2">
    <citation type="submission" date="2020-07" db="EMBL/GenBank/DDBJ databases">
        <title>Genome assembly of wild tea tree DASZ reveals pedigree and selection history of tea varieties.</title>
        <authorList>
            <person name="Zhang W."/>
        </authorList>
    </citation>
    <scope>NUCLEOTIDE SEQUENCE [LARGE SCALE GENOMIC DNA]</scope>
    <source>
        <strain evidence="2">cv. G240</strain>
        <tissue evidence="1">Leaf</tissue>
    </source>
</reference>
<dbReference type="EMBL" id="JACBKZ010000009">
    <property type="protein sequence ID" value="KAF5942797.1"/>
    <property type="molecule type" value="Genomic_DNA"/>
</dbReference>